<dbReference type="InterPro" id="IPR016181">
    <property type="entry name" value="Acyl_CoA_acyltransferase"/>
</dbReference>
<evidence type="ECO:0000313" key="3">
    <source>
        <dbReference type="Proteomes" id="UP000248714"/>
    </source>
</evidence>
<protein>
    <submittedName>
        <fullName evidence="2">RimJ/RimL family protein N-acetyltransferase</fullName>
    </submittedName>
</protein>
<reference evidence="2 3" key="1">
    <citation type="submission" date="2018-06" db="EMBL/GenBank/DDBJ databases">
        <title>Genomic Encyclopedia of Type Strains, Phase IV (KMG-IV): sequencing the most valuable type-strain genomes for metagenomic binning, comparative biology and taxonomic classification.</title>
        <authorList>
            <person name="Goeker M."/>
        </authorList>
    </citation>
    <scope>NUCLEOTIDE SEQUENCE [LARGE SCALE GENOMIC DNA]</scope>
    <source>
        <strain evidence="2 3">DSM 45479</strain>
    </source>
</reference>
<dbReference type="SUPFAM" id="SSF55729">
    <property type="entry name" value="Acyl-CoA N-acyltransferases (Nat)"/>
    <property type="match status" value="1"/>
</dbReference>
<sequence>MISTDRLDLLPLRVEHAAEMATVLADPALHTFTGGAPLVPEALLARYERLVAGSPDPAQRWLNWVIRLRADDRLAGTVQATITGRTAEIAWVVGTPWQGRGIASEAARGLVGWLGTQPVDTVIAHVHPDHHASAAVAASAGLSPTGQWHDGEIRWLKPLRRQS</sequence>
<proteinExistence type="predicted"/>
<accession>A0ABX9DWX9</accession>
<dbReference type="InterPro" id="IPR051531">
    <property type="entry name" value="N-acetyltransferase"/>
</dbReference>
<dbReference type="PROSITE" id="PS51186">
    <property type="entry name" value="GNAT"/>
    <property type="match status" value="1"/>
</dbReference>
<evidence type="ECO:0000259" key="1">
    <source>
        <dbReference type="PROSITE" id="PS51186"/>
    </source>
</evidence>
<evidence type="ECO:0000313" key="2">
    <source>
        <dbReference type="EMBL" id="RAS57967.1"/>
    </source>
</evidence>
<dbReference type="Proteomes" id="UP000248714">
    <property type="component" value="Unassembled WGS sequence"/>
</dbReference>
<keyword evidence="3" id="KW-1185">Reference proteome</keyword>
<dbReference type="RefSeq" id="WP_112232648.1">
    <property type="nucleotide sequence ID" value="NZ_QLTT01000019.1"/>
</dbReference>
<dbReference type="PANTHER" id="PTHR43792">
    <property type="entry name" value="GNAT FAMILY, PUTATIVE (AFU_ORTHOLOGUE AFUA_3G00765)-RELATED-RELATED"/>
    <property type="match status" value="1"/>
</dbReference>
<dbReference type="Pfam" id="PF13302">
    <property type="entry name" value="Acetyltransf_3"/>
    <property type="match status" value="1"/>
</dbReference>
<dbReference type="EMBL" id="QLTT01000019">
    <property type="protein sequence ID" value="RAS57967.1"/>
    <property type="molecule type" value="Genomic_DNA"/>
</dbReference>
<feature type="domain" description="N-acetyltransferase" evidence="1">
    <location>
        <begin position="7"/>
        <end position="160"/>
    </location>
</feature>
<organism evidence="2 3">
    <name type="scientific">Lentzea atacamensis</name>
    <dbReference type="NCBI Taxonomy" id="531938"/>
    <lineage>
        <taxon>Bacteria</taxon>
        <taxon>Bacillati</taxon>
        <taxon>Actinomycetota</taxon>
        <taxon>Actinomycetes</taxon>
        <taxon>Pseudonocardiales</taxon>
        <taxon>Pseudonocardiaceae</taxon>
        <taxon>Lentzea</taxon>
    </lineage>
</organism>
<comment type="caution">
    <text evidence="2">The sequence shown here is derived from an EMBL/GenBank/DDBJ whole genome shotgun (WGS) entry which is preliminary data.</text>
</comment>
<gene>
    <name evidence="2" type="ORF">C8D87_11932</name>
</gene>
<dbReference type="InterPro" id="IPR000182">
    <property type="entry name" value="GNAT_dom"/>
</dbReference>
<name>A0ABX9DWX9_9PSEU</name>
<dbReference type="Gene3D" id="3.40.630.30">
    <property type="match status" value="1"/>
</dbReference>